<dbReference type="SUPFAM" id="SSF55729">
    <property type="entry name" value="Acyl-CoA N-acyltransferases (Nat)"/>
    <property type="match status" value="1"/>
</dbReference>
<keyword evidence="4" id="KW-1185">Reference proteome</keyword>
<evidence type="ECO:0000313" key="4">
    <source>
        <dbReference type="Proteomes" id="UP000236655"/>
    </source>
</evidence>
<accession>A0A2I7N6D2</accession>
<proteinExistence type="predicted"/>
<name>A0A2I7N6D2_9NEIS</name>
<organism evidence="3 4">
    <name type="scientific">Aquella oligotrophica</name>
    <dbReference type="NCBI Taxonomy" id="2067065"/>
    <lineage>
        <taxon>Bacteria</taxon>
        <taxon>Pseudomonadati</taxon>
        <taxon>Pseudomonadota</taxon>
        <taxon>Betaproteobacteria</taxon>
        <taxon>Neisseriales</taxon>
        <taxon>Neisseriaceae</taxon>
        <taxon>Aquella</taxon>
    </lineage>
</organism>
<dbReference type="InterPro" id="IPR019432">
    <property type="entry name" value="Acyltransferase_MbtK/IucB-like"/>
</dbReference>
<dbReference type="RefSeq" id="WP_102951286.1">
    <property type="nucleotide sequence ID" value="NZ_CP024847.1"/>
</dbReference>
<dbReference type="Gene3D" id="3.40.630.30">
    <property type="match status" value="1"/>
</dbReference>
<dbReference type="PANTHER" id="PTHR31438:SF1">
    <property type="entry name" value="LYSINE N-ACYLTRANSFERASE C17G9.06C-RELATED"/>
    <property type="match status" value="1"/>
</dbReference>
<dbReference type="Proteomes" id="UP000236655">
    <property type="component" value="Chromosome"/>
</dbReference>
<dbReference type="GO" id="GO:0019290">
    <property type="term" value="P:siderophore biosynthetic process"/>
    <property type="evidence" value="ECO:0007669"/>
    <property type="project" value="InterPro"/>
</dbReference>
<feature type="domain" description="Acyltransferase MbtK/IucB-like conserved" evidence="2">
    <location>
        <begin position="20"/>
        <end position="66"/>
    </location>
</feature>
<dbReference type="PANTHER" id="PTHR31438">
    <property type="entry name" value="LYSINE N-ACYLTRANSFERASE C17G9.06C-RELATED"/>
    <property type="match status" value="1"/>
</dbReference>
<protein>
    <recommendedName>
        <fullName evidence="2">Acyltransferase MbtK/IucB-like conserved domain-containing protein</fullName>
    </recommendedName>
</protein>
<comment type="pathway">
    <text evidence="1">Siderophore biosynthesis.</text>
</comment>
<dbReference type="EMBL" id="CP024847">
    <property type="protein sequence ID" value="AUR51990.1"/>
    <property type="molecule type" value="Genomic_DNA"/>
</dbReference>
<gene>
    <name evidence="3" type="ORF">CUN60_06650</name>
</gene>
<evidence type="ECO:0000256" key="1">
    <source>
        <dbReference type="ARBA" id="ARBA00004924"/>
    </source>
</evidence>
<dbReference type="GO" id="GO:0016410">
    <property type="term" value="F:N-acyltransferase activity"/>
    <property type="evidence" value="ECO:0007669"/>
    <property type="project" value="TreeGrafter"/>
</dbReference>
<dbReference type="InterPro" id="IPR016181">
    <property type="entry name" value="Acyl_CoA_acyltransferase"/>
</dbReference>
<evidence type="ECO:0000313" key="3">
    <source>
        <dbReference type="EMBL" id="AUR51990.1"/>
    </source>
</evidence>
<dbReference type="OrthoDB" id="9087497at2"/>
<dbReference type="Pfam" id="PF13523">
    <property type="entry name" value="Acetyltransf_8"/>
    <property type="match status" value="1"/>
</dbReference>
<dbReference type="KEGG" id="nba:CUN60_06650"/>
<sequence length="321" mass="37016">MYNVEYKYSCAETGHQLEFIALNYARDFDRISSWMKEAHVAKTWQLDESIDKLKNYLLDALGKKSQKLWLLSINGKISAYAETYFAPNDRLNDYFPVVAGDYGIHLLIGEASQLSKGYSKLIIRGLSDYLFSREKAKRVLIEPDINVKQLSSIENTLGFTKLGQLNLPEKTANLYAITKEQFYHKNPSVITYDDSRLPLLFLHFPSYPNDLQVAKWLTKLNQITKTKTPYVVISTFDDCYQFSQEARKLQMRWFKQNKIILAEYCLAMLRVTTDTEMIQKLNSTAMINGMPFRCIPVASKEEALKQAQMILADNSQIYLAS</sequence>
<reference evidence="4" key="1">
    <citation type="submission" date="2017-11" db="EMBL/GenBank/DDBJ databases">
        <authorList>
            <person name="Chan K.G."/>
            <person name="Lee L.S."/>
        </authorList>
    </citation>
    <scope>NUCLEOTIDE SEQUENCE [LARGE SCALE GENOMIC DNA]</scope>
    <source>
        <strain evidence="4">DSM 100970</strain>
    </source>
</reference>
<dbReference type="AlphaFoldDB" id="A0A2I7N6D2"/>
<evidence type="ECO:0000259" key="2">
    <source>
        <dbReference type="SMART" id="SM01006"/>
    </source>
</evidence>
<dbReference type="SMART" id="SM01006">
    <property type="entry name" value="AlcB"/>
    <property type="match status" value="1"/>
</dbReference>